<dbReference type="GeneID" id="58787632"/>
<evidence type="ECO:0000313" key="3">
    <source>
        <dbReference type="Proteomes" id="UP000008037"/>
    </source>
</evidence>
<gene>
    <name evidence="2" type="ordered locus">Ngar_c05540</name>
</gene>
<dbReference type="AlphaFoldDB" id="K0IHX0"/>
<evidence type="ECO:0000313" key="2">
    <source>
        <dbReference type="EMBL" id="AFU57497.1"/>
    </source>
</evidence>
<dbReference type="RefSeq" id="WP_015018043.1">
    <property type="nucleotide sequence ID" value="NC_018719.1"/>
</dbReference>
<accession>K0IHX0</accession>
<keyword evidence="3" id="KW-1185">Reference proteome</keyword>
<dbReference type="Proteomes" id="UP000008037">
    <property type="component" value="Chromosome"/>
</dbReference>
<reference evidence="2 3" key="1">
    <citation type="journal article" date="2012" name="Environ. Microbiol.">
        <title>The genome of the ammonia-oxidizing Candidatus Nitrososphaera gargensis: insights into metabolic versatility and environmental adaptations.</title>
        <authorList>
            <person name="Spang A."/>
            <person name="Poehlein A."/>
            <person name="Offre P."/>
            <person name="Zumbragel S."/>
            <person name="Haider S."/>
            <person name="Rychlik N."/>
            <person name="Nowka B."/>
            <person name="Schmeisser C."/>
            <person name="Lebedeva E.V."/>
            <person name="Rattei T."/>
            <person name="Bohm C."/>
            <person name="Schmid M."/>
            <person name="Galushko A."/>
            <person name="Hatzenpichler R."/>
            <person name="Weinmaier T."/>
            <person name="Daniel R."/>
            <person name="Schleper C."/>
            <person name="Spieck E."/>
            <person name="Streit W."/>
            <person name="Wagner M."/>
        </authorList>
    </citation>
    <scope>NUCLEOTIDE SEQUENCE [LARGE SCALE GENOMIC DNA]</scope>
    <source>
        <strain evidence="3">Ga9.2</strain>
    </source>
</reference>
<dbReference type="OrthoDB" id="11445at2157"/>
<dbReference type="EMBL" id="CP002408">
    <property type="protein sequence ID" value="AFU57497.1"/>
    <property type="molecule type" value="Genomic_DNA"/>
</dbReference>
<feature type="region of interest" description="Disordered" evidence="1">
    <location>
        <begin position="97"/>
        <end position="123"/>
    </location>
</feature>
<name>K0IHX0_NITGG</name>
<protein>
    <submittedName>
        <fullName evidence="2">Uncharacterized protein</fullName>
    </submittedName>
</protein>
<dbReference type="HOGENOM" id="CLU_1656925_0_0_2"/>
<dbReference type="BioCyc" id="CNIT1237085:G1324-552-MONOMER"/>
<proteinExistence type="predicted"/>
<dbReference type="KEGG" id="nga:Ngar_c05540"/>
<evidence type="ECO:0000256" key="1">
    <source>
        <dbReference type="SAM" id="MobiDB-lite"/>
    </source>
</evidence>
<sequence length="159" mass="17498">MYAKLCNIEILSSYIKDVSVGDMLTVQALITNPLDWQHFYEKILTIKRGDKTDFTVVTGEGDRLVGTGDIVEVDKWSNSGHYGFKIKIDVKRQKSLTDRRIRGPGRTAKPAAEKPPAEPAEAEAPQFAPLAAAATTLVTPQDIASFREMLKGSITMDMA</sequence>
<organism evidence="2 3">
    <name type="scientific">Nitrososphaera gargensis (strain Ga9.2)</name>
    <dbReference type="NCBI Taxonomy" id="1237085"/>
    <lineage>
        <taxon>Archaea</taxon>
        <taxon>Nitrososphaerota</taxon>
        <taxon>Nitrososphaeria</taxon>
        <taxon>Nitrososphaerales</taxon>
        <taxon>Nitrososphaeraceae</taxon>
        <taxon>Nitrososphaera</taxon>
    </lineage>
</organism>
<dbReference type="InParanoid" id="K0IHX0"/>